<organism evidence="3 4">
    <name type="scientific">Candidatus Electronema aureum</name>
    <dbReference type="NCBI Taxonomy" id="2005002"/>
    <lineage>
        <taxon>Bacteria</taxon>
        <taxon>Pseudomonadati</taxon>
        <taxon>Thermodesulfobacteriota</taxon>
        <taxon>Desulfobulbia</taxon>
        <taxon>Desulfobulbales</taxon>
        <taxon>Desulfobulbaceae</taxon>
        <taxon>Candidatus Electronema</taxon>
    </lineage>
</organism>
<dbReference type="PANTHER" id="PTHR38781">
    <property type="entry name" value="ANTITOXIN DINJ-RELATED"/>
    <property type="match status" value="1"/>
</dbReference>
<comment type="caution">
    <text evidence="3">The sequence shown here is derived from an EMBL/GenBank/DDBJ whole genome shotgun (WGS) entry which is preliminary data.</text>
</comment>
<reference evidence="3" key="1">
    <citation type="submission" date="2017-07" db="EMBL/GenBank/DDBJ databases">
        <title>The cable genome - Insights into the physiology and evolution of filamentous bacteria capable of sulfide oxidation via long distance electron transfer.</title>
        <authorList>
            <person name="Thorup C."/>
            <person name="Bjerg J.T."/>
            <person name="Schreiber L."/>
            <person name="Nielsen L.P."/>
            <person name="Kjeldsen K.U."/>
            <person name="Boesen T."/>
            <person name="Boggild A."/>
            <person name="Meysman F."/>
            <person name="Geelhoed J."/>
            <person name="Schramm A."/>
        </authorList>
    </citation>
    <scope>NUCLEOTIDE SEQUENCE [LARGE SCALE GENOMIC DNA]</scope>
    <source>
        <strain evidence="3">GS</strain>
    </source>
</reference>
<evidence type="ECO:0000256" key="2">
    <source>
        <dbReference type="ARBA" id="ARBA00022649"/>
    </source>
</evidence>
<proteinExistence type="inferred from homology"/>
<comment type="similarity">
    <text evidence="1">Belongs to the RelB/DinJ antitoxin family.</text>
</comment>
<evidence type="ECO:0000313" key="3">
    <source>
        <dbReference type="EMBL" id="TAA73939.1"/>
    </source>
</evidence>
<name>A0A521FYV6_9BACT</name>
<evidence type="ECO:0000313" key="4">
    <source>
        <dbReference type="Proteomes" id="UP000316238"/>
    </source>
</evidence>
<dbReference type="InterPro" id="IPR007337">
    <property type="entry name" value="RelB/DinJ"/>
</dbReference>
<dbReference type="Pfam" id="PF04221">
    <property type="entry name" value="RelB"/>
    <property type="match status" value="1"/>
</dbReference>
<gene>
    <name evidence="3" type="ORF">CDV28_14811</name>
</gene>
<dbReference type="AlphaFoldDB" id="A0A521FYV6"/>
<accession>A0A521FYV6</accession>
<dbReference type="GO" id="GO:0006355">
    <property type="term" value="P:regulation of DNA-templated transcription"/>
    <property type="evidence" value="ECO:0007669"/>
    <property type="project" value="InterPro"/>
</dbReference>
<evidence type="ECO:0000256" key="1">
    <source>
        <dbReference type="ARBA" id="ARBA00010562"/>
    </source>
</evidence>
<protein>
    <submittedName>
        <fullName evidence="3">DNA-damage-inducible protein J</fullName>
    </submittedName>
</protein>
<dbReference type="Gene3D" id="1.10.1220.10">
    <property type="entry name" value="Met repressor-like"/>
    <property type="match status" value="1"/>
</dbReference>
<dbReference type="EMBL" id="NQJD01000048">
    <property type="protein sequence ID" value="TAA73939.1"/>
    <property type="molecule type" value="Genomic_DNA"/>
</dbReference>
<dbReference type="GO" id="GO:0006351">
    <property type="term" value="P:DNA-templated transcription"/>
    <property type="evidence" value="ECO:0007669"/>
    <property type="project" value="TreeGrafter"/>
</dbReference>
<keyword evidence="2" id="KW-1277">Toxin-antitoxin system</keyword>
<sequence>MIKQHTCLIFVLHLCYTAFTMKTATIHTRIEPEIKHQAEQILSQIGLTPTEAIRIFYRQICLGNGLPFPLEIPNNCTAETLAKSRRREEIETFASLDEMFETWQR</sequence>
<dbReference type="InterPro" id="IPR013321">
    <property type="entry name" value="Arc_rbn_hlx_hlx"/>
</dbReference>
<dbReference type="NCBIfam" id="TIGR02384">
    <property type="entry name" value="RelB_DinJ"/>
    <property type="match status" value="1"/>
</dbReference>
<keyword evidence="4" id="KW-1185">Reference proteome</keyword>
<dbReference type="Proteomes" id="UP000316238">
    <property type="component" value="Unassembled WGS sequence"/>
</dbReference>
<dbReference type="PANTHER" id="PTHR38781:SF1">
    <property type="entry name" value="ANTITOXIN DINJ-RELATED"/>
    <property type="match status" value="1"/>
</dbReference>